<comment type="caution">
    <text evidence="14">Lacks conserved residue(s) required for the propagation of feature annotation.</text>
</comment>
<comment type="similarity">
    <text evidence="2 14">Belongs to the peptidase M50B family.</text>
</comment>
<evidence type="ECO:0000256" key="6">
    <source>
        <dbReference type="ARBA" id="ARBA00022723"/>
    </source>
</evidence>
<dbReference type="InterPro" id="IPR046342">
    <property type="entry name" value="CBS_dom_sf"/>
</dbReference>
<dbReference type="AlphaFoldDB" id="L8JRL2"/>
<dbReference type="GO" id="GO:0046872">
    <property type="term" value="F:metal ion binding"/>
    <property type="evidence" value="ECO:0007669"/>
    <property type="project" value="UniProtKB-UniRule"/>
</dbReference>
<evidence type="ECO:0000256" key="10">
    <source>
        <dbReference type="ARBA" id="ARBA00022989"/>
    </source>
</evidence>
<dbReference type="GO" id="GO:0006508">
    <property type="term" value="P:proteolysis"/>
    <property type="evidence" value="ECO:0007669"/>
    <property type="project" value="UniProtKB-KW"/>
</dbReference>
<feature type="transmembrane region" description="Helical" evidence="14">
    <location>
        <begin position="42"/>
        <end position="66"/>
    </location>
</feature>
<evidence type="ECO:0000256" key="14">
    <source>
        <dbReference type="PIRNR" id="PIRNR006404"/>
    </source>
</evidence>
<feature type="binding site" evidence="16">
    <location>
        <position position="63"/>
    </location>
    <ligand>
        <name>Zn(2+)</name>
        <dbReference type="ChEBI" id="CHEBI:29105"/>
        <note>catalytic</note>
    </ligand>
</feature>
<evidence type="ECO:0000256" key="3">
    <source>
        <dbReference type="ARBA" id="ARBA00022475"/>
    </source>
</evidence>
<evidence type="ECO:0000313" key="19">
    <source>
        <dbReference type="EMBL" id="ELR70002.1"/>
    </source>
</evidence>
<dbReference type="Pfam" id="PF00571">
    <property type="entry name" value="CBS"/>
    <property type="match status" value="2"/>
</dbReference>
<evidence type="ECO:0000256" key="2">
    <source>
        <dbReference type="ARBA" id="ARBA00007931"/>
    </source>
</evidence>
<evidence type="ECO:0000256" key="8">
    <source>
        <dbReference type="ARBA" id="ARBA00022801"/>
    </source>
</evidence>
<proteinExistence type="inferred from homology"/>
<sequence>MRWSISFGKIAGIRILMHWTFLLLLAWIVITEVNKGSNTAAVLLTVGYVLSIFVCVILHEFGHALMARRYGIETRKVTLLPIGGVASMERMPEKPAQELMVAIAGPAVNVIIAIIILLFAPFGIGDLFDIENMQSLTSITAGNFLYALCLVNVILVLFNAIPAFPMDGGRVLRALLAFKIARSKATNIAAVLGQVIGVLFILIGFTGNFLLILIGLFVMAGAYSENMMVQQMEILKGYRVREAMMTNYTILHPDDTLKMAVDKLLAGSENNFLVANNGNVEGILTKEALVEGLQKLKDDVPISKIMKSEVQAFSVNDQLTEAFLKFQRDKKRQRLYPVMESNVLVGVIDMENLQEFLMTRSHS</sequence>
<evidence type="ECO:0000256" key="13">
    <source>
        <dbReference type="ARBA" id="ARBA00023136"/>
    </source>
</evidence>
<keyword evidence="4 14" id="KW-0645">Protease</keyword>
<dbReference type="InterPro" id="IPR000644">
    <property type="entry name" value="CBS_dom"/>
</dbReference>
<evidence type="ECO:0000256" key="7">
    <source>
        <dbReference type="ARBA" id="ARBA00022737"/>
    </source>
</evidence>
<feature type="binding site" evidence="16">
    <location>
        <position position="59"/>
    </location>
    <ligand>
        <name>Zn(2+)</name>
        <dbReference type="ChEBI" id="CHEBI:29105"/>
        <note>catalytic</note>
    </ligand>
</feature>
<protein>
    <recommendedName>
        <fullName evidence="14">Zinc metalloprotease</fullName>
    </recommendedName>
</protein>
<keyword evidence="5 14" id="KW-0812">Transmembrane</keyword>
<feature type="transmembrane region" description="Helical" evidence="14">
    <location>
        <begin position="144"/>
        <end position="164"/>
    </location>
</feature>
<dbReference type="Proteomes" id="UP000011135">
    <property type="component" value="Unassembled WGS sequence"/>
</dbReference>
<evidence type="ECO:0000256" key="16">
    <source>
        <dbReference type="PIRSR" id="PIRSR006404-2"/>
    </source>
</evidence>
<dbReference type="PANTHER" id="PTHR39188:SF3">
    <property type="entry name" value="STAGE IV SPORULATION PROTEIN FB"/>
    <property type="match status" value="1"/>
</dbReference>
<dbReference type="PIRSF" id="PIRSF006404">
    <property type="entry name" value="UCP006404_Pept_M50_CBS"/>
    <property type="match status" value="1"/>
</dbReference>
<feature type="active site" evidence="15">
    <location>
        <position position="60"/>
    </location>
</feature>
<dbReference type="PANTHER" id="PTHR39188">
    <property type="entry name" value="MEMBRANE-ASSOCIATED ZINC METALLOPROTEASE M50B"/>
    <property type="match status" value="1"/>
</dbReference>
<feature type="transmembrane region" description="Helical" evidence="14">
    <location>
        <begin position="12"/>
        <end position="30"/>
    </location>
</feature>
<evidence type="ECO:0000256" key="11">
    <source>
        <dbReference type="ARBA" id="ARBA00023049"/>
    </source>
</evidence>
<evidence type="ECO:0000256" key="1">
    <source>
        <dbReference type="ARBA" id="ARBA00004651"/>
    </source>
</evidence>
<comment type="caution">
    <text evidence="19">The sequence shown here is derived from an EMBL/GenBank/DDBJ whole genome shotgun (WGS) entry which is preliminary data.</text>
</comment>
<gene>
    <name evidence="19" type="ORF">C900_04429</name>
</gene>
<dbReference type="PROSITE" id="PS51371">
    <property type="entry name" value="CBS"/>
    <property type="match status" value="2"/>
</dbReference>
<evidence type="ECO:0000313" key="20">
    <source>
        <dbReference type="Proteomes" id="UP000011135"/>
    </source>
</evidence>
<keyword evidence="7" id="KW-0677">Repeat</keyword>
<dbReference type="CDD" id="cd06164">
    <property type="entry name" value="S2P-M50_SpoIVFB_CBS"/>
    <property type="match status" value="1"/>
</dbReference>
<dbReference type="OrthoDB" id="9800627at2"/>
<comment type="cofactor">
    <cofactor evidence="14 16">
        <name>Zn(2+)</name>
        <dbReference type="ChEBI" id="CHEBI:29105"/>
    </cofactor>
    <text evidence="14 16">Binds 1 zinc ion per subunit.</text>
</comment>
<keyword evidence="9 14" id="KW-0862">Zinc</keyword>
<dbReference type="EMBL" id="AMZN01000062">
    <property type="protein sequence ID" value="ELR70002.1"/>
    <property type="molecule type" value="Genomic_DNA"/>
</dbReference>
<dbReference type="Gene3D" id="3.10.580.10">
    <property type="entry name" value="CBS-domain"/>
    <property type="match status" value="1"/>
</dbReference>
<dbReference type="RefSeq" id="WP_009581610.1">
    <property type="nucleotide sequence ID" value="NZ_AMZN01000062.1"/>
</dbReference>
<reference evidence="19 20" key="1">
    <citation type="submission" date="2012-12" db="EMBL/GenBank/DDBJ databases">
        <title>Genome assembly of Fulvivirga imtechensis AK7.</title>
        <authorList>
            <person name="Nupur N."/>
            <person name="Khatri I."/>
            <person name="Kumar R."/>
            <person name="Subramanian S."/>
            <person name="Pinnaka A."/>
        </authorList>
    </citation>
    <scope>NUCLEOTIDE SEQUENCE [LARGE SCALE GENOMIC DNA]</scope>
    <source>
        <strain evidence="19 20">AK7</strain>
    </source>
</reference>
<dbReference type="eggNOG" id="COG1994">
    <property type="taxonomic scope" value="Bacteria"/>
</dbReference>
<evidence type="ECO:0000256" key="12">
    <source>
        <dbReference type="ARBA" id="ARBA00023122"/>
    </source>
</evidence>
<evidence type="ECO:0000256" key="15">
    <source>
        <dbReference type="PIRSR" id="PIRSR006404-1"/>
    </source>
</evidence>
<accession>L8JRL2</accession>
<dbReference type="eggNOG" id="COG0517">
    <property type="taxonomic scope" value="Bacteria"/>
</dbReference>
<name>L8JRL2_9BACT</name>
<evidence type="ECO:0000256" key="5">
    <source>
        <dbReference type="ARBA" id="ARBA00022692"/>
    </source>
</evidence>
<keyword evidence="8 14" id="KW-0378">Hydrolase</keyword>
<dbReference type="InterPro" id="IPR016483">
    <property type="entry name" value="UCP006404_Pept_M50_CBS"/>
</dbReference>
<feature type="transmembrane region" description="Helical" evidence="14">
    <location>
        <begin position="99"/>
        <end position="124"/>
    </location>
</feature>
<comment type="subcellular location">
    <subcellularLocation>
        <location evidence="1">Cell membrane</location>
        <topology evidence="1">Multi-pass membrane protein</topology>
    </subcellularLocation>
</comment>
<keyword evidence="10 14" id="KW-1133">Transmembrane helix</keyword>
<feature type="domain" description="CBS" evidence="18">
    <location>
        <begin position="244"/>
        <end position="300"/>
    </location>
</feature>
<keyword evidence="11 14" id="KW-0482">Metalloprotease</keyword>
<keyword evidence="12 17" id="KW-0129">CBS domain</keyword>
<feature type="domain" description="CBS" evidence="18">
    <location>
        <begin position="306"/>
        <end position="363"/>
    </location>
</feature>
<dbReference type="Pfam" id="PF02163">
    <property type="entry name" value="Peptidase_M50"/>
    <property type="match status" value="1"/>
</dbReference>
<dbReference type="STRING" id="1237149.C900_04429"/>
<dbReference type="SUPFAM" id="SSF54631">
    <property type="entry name" value="CBS-domain pair"/>
    <property type="match status" value="1"/>
</dbReference>
<evidence type="ECO:0000256" key="17">
    <source>
        <dbReference type="PROSITE-ProRule" id="PRU00703"/>
    </source>
</evidence>
<keyword evidence="20" id="KW-1185">Reference proteome</keyword>
<evidence type="ECO:0000256" key="4">
    <source>
        <dbReference type="ARBA" id="ARBA00022670"/>
    </source>
</evidence>
<organism evidence="19 20">
    <name type="scientific">Fulvivirga imtechensis AK7</name>
    <dbReference type="NCBI Taxonomy" id="1237149"/>
    <lineage>
        <taxon>Bacteria</taxon>
        <taxon>Pseudomonadati</taxon>
        <taxon>Bacteroidota</taxon>
        <taxon>Cytophagia</taxon>
        <taxon>Cytophagales</taxon>
        <taxon>Fulvivirgaceae</taxon>
        <taxon>Fulvivirga</taxon>
    </lineage>
</organism>
<keyword evidence="13 14" id="KW-0472">Membrane</keyword>
<feature type="binding site" evidence="16">
    <location>
        <position position="167"/>
    </location>
    <ligand>
        <name>Zn(2+)</name>
        <dbReference type="ChEBI" id="CHEBI:29105"/>
        <note>catalytic</note>
    </ligand>
</feature>
<keyword evidence="6 14" id="KW-0479">Metal-binding</keyword>
<dbReference type="GO" id="GO:0008237">
    <property type="term" value="F:metallopeptidase activity"/>
    <property type="evidence" value="ECO:0007669"/>
    <property type="project" value="UniProtKB-UniRule"/>
</dbReference>
<dbReference type="GO" id="GO:0005886">
    <property type="term" value="C:plasma membrane"/>
    <property type="evidence" value="ECO:0007669"/>
    <property type="project" value="UniProtKB-SubCell"/>
</dbReference>
<evidence type="ECO:0000256" key="9">
    <source>
        <dbReference type="ARBA" id="ARBA00022833"/>
    </source>
</evidence>
<keyword evidence="3" id="KW-1003">Cell membrane</keyword>
<dbReference type="InterPro" id="IPR008915">
    <property type="entry name" value="Peptidase_M50"/>
</dbReference>
<evidence type="ECO:0000259" key="18">
    <source>
        <dbReference type="PROSITE" id="PS51371"/>
    </source>
</evidence>